<feature type="region of interest" description="Disordered" evidence="2">
    <location>
        <begin position="579"/>
        <end position="601"/>
    </location>
</feature>
<evidence type="ECO:0000313" key="3">
    <source>
        <dbReference type="EMBL" id="CAD8650972.1"/>
    </source>
</evidence>
<feature type="compositionally biased region" description="Polar residues" evidence="2">
    <location>
        <begin position="181"/>
        <end position="191"/>
    </location>
</feature>
<dbReference type="AlphaFoldDB" id="A0A7S0MTJ7"/>
<feature type="region of interest" description="Disordered" evidence="2">
    <location>
        <begin position="149"/>
        <end position="191"/>
    </location>
</feature>
<dbReference type="EMBL" id="HBFA01003517">
    <property type="protein sequence ID" value="CAD8650972.1"/>
    <property type="molecule type" value="Transcribed_RNA"/>
</dbReference>
<evidence type="ECO:0000256" key="1">
    <source>
        <dbReference type="SAM" id="Coils"/>
    </source>
</evidence>
<protein>
    <submittedName>
        <fullName evidence="3">Uncharacterized protein</fullName>
    </submittedName>
</protein>
<organism evidence="3">
    <name type="scientific">Pyramimonas obovata</name>
    <dbReference type="NCBI Taxonomy" id="1411642"/>
    <lineage>
        <taxon>Eukaryota</taxon>
        <taxon>Viridiplantae</taxon>
        <taxon>Chlorophyta</taxon>
        <taxon>Pyramimonadophyceae</taxon>
        <taxon>Pyramimonadales</taxon>
        <taxon>Pyramimonadaceae</taxon>
        <taxon>Pyramimonas</taxon>
        <taxon>Pyramimonas incertae sedis</taxon>
    </lineage>
</organism>
<evidence type="ECO:0000256" key="2">
    <source>
        <dbReference type="SAM" id="MobiDB-lite"/>
    </source>
</evidence>
<feature type="compositionally biased region" description="Basic and acidic residues" evidence="2">
    <location>
        <begin position="44"/>
        <end position="62"/>
    </location>
</feature>
<name>A0A7S0MTJ7_9CHLO</name>
<feature type="region of interest" description="Disordered" evidence="2">
    <location>
        <begin position="225"/>
        <end position="252"/>
    </location>
</feature>
<feature type="coiled-coil region" evidence="1">
    <location>
        <begin position="91"/>
        <end position="132"/>
    </location>
</feature>
<keyword evidence="1" id="KW-0175">Coiled coil</keyword>
<gene>
    <name evidence="3" type="ORF">POBO1169_LOCUS1764</name>
</gene>
<reference evidence="3" key="1">
    <citation type="submission" date="2021-01" db="EMBL/GenBank/DDBJ databases">
        <authorList>
            <person name="Corre E."/>
            <person name="Pelletier E."/>
            <person name="Niang G."/>
            <person name="Scheremetjew M."/>
            <person name="Finn R."/>
            <person name="Kale V."/>
            <person name="Holt S."/>
            <person name="Cochrane G."/>
            <person name="Meng A."/>
            <person name="Brown T."/>
            <person name="Cohen L."/>
        </authorList>
    </citation>
    <scope>NUCLEOTIDE SEQUENCE</scope>
    <source>
        <strain evidence="3">CCMP722</strain>
    </source>
</reference>
<accession>A0A7S0MTJ7</accession>
<feature type="region of interest" description="Disordered" evidence="2">
    <location>
        <begin position="44"/>
        <end position="87"/>
    </location>
</feature>
<proteinExistence type="predicted"/>
<sequence>MVLPSIPGSINLNDLSKGLNDWYNVPAPLRTAIEVLVLHSQHQSDKLETLERTKRDPTRYEPDSSTETPDIRYHGAQSALGKKPPGVEEKMAQLEALARDTAERWEGLEERVACAEAALERVSSEVEKKAERLTLANVVRKKADVAQAWQTVPLGKRPRGDGIHHHSGRPPPASRPAHSATGSGQLVPTNRSTLYRQVNRYSPLANDCSEVNIPDDITEGMEVDDEEVDDEGVDDHRGAPVSSVSEQSDRDAMPVLGPSSLPSGAYGPAQPLRASANSTVGLQAWSSTTSPPLALVGPLTAGGGHATVERAAADAHAPSLRSRHLDVVSVSQVGGPGAGDDGFVEYPAWRAALLTVPKKDLLRYYELDKEGLACALVGERQKSGKGGINDMLLELVARSSEATTSVAGAHVRKGAPRHFAMLKIKSKPPSFSDFGSVAVNRRLETLDPQHQTTYPTAWARLECGHHRTKSERPFLQCSAVVVVGWSWAELRSSADHINVIITAPHDGQEELPLLDRLVRPCRHKALCAPLNSGRAAMARKVTGKLPQAADGKTLNGDVNSHCYQQKLVNGMLGGVGAQDAPLGRDTARKQRPNLAKTDGKF</sequence>